<evidence type="ECO:0000313" key="1">
    <source>
        <dbReference type="EMBL" id="ERZ98247.1"/>
    </source>
</evidence>
<name>U9SW26_RHIID</name>
<sequence>MTANECSQMRMPNPNGQLKLPNIIKTMLHQLTITNNVLVNEEPGILTKRLATELGEVKKAVDNNFVRMFRKRNTLLETMTPLWQQIYEFTRKCTNEPIHLVNNFIEDARENKKKLWVLTQDMKKVFDSVGLDVLKPCFALYRHSSVVAL</sequence>
<organism evidence="1">
    <name type="scientific">Rhizophagus irregularis (strain DAOM 181602 / DAOM 197198 / MUCL 43194)</name>
    <name type="common">Arbuscular mycorrhizal fungus</name>
    <name type="synonym">Glomus intraradices</name>
    <dbReference type="NCBI Taxonomy" id="747089"/>
    <lineage>
        <taxon>Eukaryota</taxon>
        <taxon>Fungi</taxon>
        <taxon>Fungi incertae sedis</taxon>
        <taxon>Mucoromycota</taxon>
        <taxon>Glomeromycotina</taxon>
        <taxon>Glomeromycetes</taxon>
        <taxon>Glomerales</taxon>
        <taxon>Glomeraceae</taxon>
        <taxon>Rhizophagus</taxon>
    </lineage>
</organism>
<protein>
    <submittedName>
        <fullName evidence="1">Uncharacterized protein</fullName>
    </submittedName>
</protein>
<dbReference type="VEuPathDB" id="FungiDB:RhiirFUN_003074"/>
<gene>
    <name evidence="1" type="ORF">GLOINDRAFT_10724</name>
</gene>
<accession>U9SW26</accession>
<dbReference type="HOGENOM" id="CLU_1750674_0_0_1"/>
<reference evidence="1" key="1">
    <citation type="submission" date="2013-07" db="EMBL/GenBank/DDBJ databases">
        <title>The genome of an arbuscular mycorrhizal fungus provides insights into the evolution of the oldest plant symbiosis.</title>
        <authorList>
            <consortium name="DOE Joint Genome Institute"/>
            <person name="Tisserant E."/>
            <person name="Malbreil M."/>
            <person name="Kuo A."/>
            <person name="Kohler A."/>
            <person name="Symeonidi A."/>
            <person name="Balestrini R."/>
            <person name="Charron P."/>
            <person name="Duensing N."/>
            <person name="Frei-dit-Frey N."/>
            <person name="Gianinazzi-Pearson V."/>
            <person name="Gilbert B."/>
            <person name="Handa Y."/>
            <person name="Hijri M."/>
            <person name="Kaul R."/>
            <person name="Kawaguchi M."/>
            <person name="Krajinski F."/>
            <person name="Lammers P."/>
            <person name="Lapierre D."/>
            <person name="Masclaux F.G."/>
            <person name="Murat C."/>
            <person name="Morin E."/>
            <person name="Ndikumana S."/>
            <person name="Pagni M."/>
            <person name="Petitpierre D."/>
            <person name="Requena N."/>
            <person name="Rosikiewicz P."/>
            <person name="Riley R."/>
            <person name="Saito K."/>
            <person name="San Clemente H."/>
            <person name="Shapiro H."/>
            <person name="van Tuinen D."/>
            <person name="Becard G."/>
            <person name="Bonfante P."/>
            <person name="Paszkowski U."/>
            <person name="Shachar-Hill Y."/>
            <person name="Young J.P."/>
            <person name="Sanders I.R."/>
            <person name="Henrissat B."/>
            <person name="Rensing S.A."/>
            <person name="Grigoriev I.V."/>
            <person name="Corradi N."/>
            <person name="Roux C."/>
            <person name="Martin F."/>
        </authorList>
    </citation>
    <scope>NUCLEOTIDE SEQUENCE</scope>
    <source>
        <strain evidence="1">DAOM 197198</strain>
    </source>
</reference>
<proteinExistence type="predicted"/>
<dbReference type="EMBL" id="KI298918">
    <property type="protein sequence ID" value="ERZ98247.1"/>
    <property type="molecule type" value="Genomic_DNA"/>
</dbReference>
<dbReference type="AlphaFoldDB" id="U9SW26"/>